<organism evidence="1">
    <name type="scientific">marine sediment metagenome</name>
    <dbReference type="NCBI Taxonomy" id="412755"/>
    <lineage>
        <taxon>unclassified sequences</taxon>
        <taxon>metagenomes</taxon>
        <taxon>ecological metagenomes</taxon>
    </lineage>
</organism>
<proteinExistence type="predicted"/>
<dbReference type="AlphaFoldDB" id="A0A0F9EVD3"/>
<feature type="non-terminal residue" evidence="1">
    <location>
        <position position="1"/>
    </location>
</feature>
<accession>A0A0F9EVD3</accession>
<protein>
    <submittedName>
        <fullName evidence="1">Uncharacterized protein</fullName>
    </submittedName>
</protein>
<evidence type="ECO:0000313" key="1">
    <source>
        <dbReference type="EMBL" id="KKL48905.1"/>
    </source>
</evidence>
<comment type="caution">
    <text evidence="1">The sequence shown here is derived from an EMBL/GenBank/DDBJ whole genome shotgun (WGS) entry which is preliminary data.</text>
</comment>
<sequence>ETQLVGAAKKALEQINSLRADAVLTRPNGRVLILEAKRKLDMAGLGQLLTYRYFYCRKFRVPYRDIDLAIVYEEDKEELHGIYSQEDIELFKV</sequence>
<name>A0A0F9EVD3_9ZZZZ</name>
<reference evidence="1" key="1">
    <citation type="journal article" date="2015" name="Nature">
        <title>Complex archaea that bridge the gap between prokaryotes and eukaryotes.</title>
        <authorList>
            <person name="Spang A."/>
            <person name="Saw J.H."/>
            <person name="Jorgensen S.L."/>
            <person name="Zaremba-Niedzwiedzka K."/>
            <person name="Martijn J."/>
            <person name="Lind A.E."/>
            <person name="van Eijk R."/>
            <person name="Schleper C."/>
            <person name="Guy L."/>
            <person name="Ettema T.J."/>
        </authorList>
    </citation>
    <scope>NUCLEOTIDE SEQUENCE</scope>
</reference>
<dbReference type="EMBL" id="LAZR01033155">
    <property type="protein sequence ID" value="KKL48905.1"/>
    <property type="molecule type" value="Genomic_DNA"/>
</dbReference>
<gene>
    <name evidence="1" type="ORF">LCGC14_2320850</name>
</gene>